<keyword evidence="3" id="KW-1185">Reference proteome</keyword>
<feature type="transmembrane region" description="Helical" evidence="1">
    <location>
        <begin position="116"/>
        <end position="135"/>
    </location>
</feature>
<dbReference type="Proteomes" id="UP000267821">
    <property type="component" value="Unassembled WGS sequence"/>
</dbReference>
<evidence type="ECO:0000313" key="3">
    <source>
        <dbReference type="Proteomes" id="UP000267821"/>
    </source>
</evidence>
<dbReference type="InParanoid" id="A0A3N4M3U3"/>
<organism evidence="2 3">
    <name type="scientific">Terfezia boudieri ATCC MYA-4762</name>
    <dbReference type="NCBI Taxonomy" id="1051890"/>
    <lineage>
        <taxon>Eukaryota</taxon>
        <taxon>Fungi</taxon>
        <taxon>Dikarya</taxon>
        <taxon>Ascomycota</taxon>
        <taxon>Pezizomycotina</taxon>
        <taxon>Pezizomycetes</taxon>
        <taxon>Pezizales</taxon>
        <taxon>Pezizaceae</taxon>
        <taxon>Terfezia</taxon>
    </lineage>
</organism>
<reference evidence="2 3" key="1">
    <citation type="journal article" date="2018" name="Nat. Ecol. Evol.">
        <title>Pezizomycetes genomes reveal the molecular basis of ectomycorrhizal truffle lifestyle.</title>
        <authorList>
            <person name="Murat C."/>
            <person name="Payen T."/>
            <person name="Noel B."/>
            <person name="Kuo A."/>
            <person name="Morin E."/>
            <person name="Chen J."/>
            <person name="Kohler A."/>
            <person name="Krizsan K."/>
            <person name="Balestrini R."/>
            <person name="Da Silva C."/>
            <person name="Montanini B."/>
            <person name="Hainaut M."/>
            <person name="Levati E."/>
            <person name="Barry K.W."/>
            <person name="Belfiori B."/>
            <person name="Cichocki N."/>
            <person name="Clum A."/>
            <person name="Dockter R.B."/>
            <person name="Fauchery L."/>
            <person name="Guy J."/>
            <person name="Iotti M."/>
            <person name="Le Tacon F."/>
            <person name="Lindquist E.A."/>
            <person name="Lipzen A."/>
            <person name="Malagnac F."/>
            <person name="Mello A."/>
            <person name="Molinier V."/>
            <person name="Miyauchi S."/>
            <person name="Poulain J."/>
            <person name="Riccioni C."/>
            <person name="Rubini A."/>
            <person name="Sitrit Y."/>
            <person name="Splivallo R."/>
            <person name="Traeger S."/>
            <person name="Wang M."/>
            <person name="Zifcakova L."/>
            <person name="Wipf D."/>
            <person name="Zambonelli A."/>
            <person name="Paolocci F."/>
            <person name="Nowrousian M."/>
            <person name="Ottonello S."/>
            <person name="Baldrian P."/>
            <person name="Spatafora J.W."/>
            <person name="Henrissat B."/>
            <person name="Nagy L.G."/>
            <person name="Aury J.M."/>
            <person name="Wincker P."/>
            <person name="Grigoriev I.V."/>
            <person name="Bonfante P."/>
            <person name="Martin F.M."/>
        </authorList>
    </citation>
    <scope>NUCLEOTIDE SEQUENCE [LARGE SCALE GENOMIC DNA]</scope>
    <source>
        <strain evidence="2 3">ATCC MYA-4762</strain>
    </source>
</reference>
<keyword evidence="1" id="KW-0812">Transmembrane</keyword>
<dbReference type="EMBL" id="ML121527">
    <property type="protein sequence ID" value="RPB29720.1"/>
    <property type="molecule type" value="Genomic_DNA"/>
</dbReference>
<proteinExistence type="predicted"/>
<evidence type="ECO:0000256" key="1">
    <source>
        <dbReference type="SAM" id="Phobius"/>
    </source>
</evidence>
<evidence type="ECO:0000313" key="2">
    <source>
        <dbReference type="EMBL" id="RPB29720.1"/>
    </source>
</evidence>
<keyword evidence="1" id="KW-0472">Membrane</keyword>
<name>A0A3N4M3U3_9PEZI</name>
<dbReference type="AlphaFoldDB" id="A0A3N4M3U3"/>
<sequence length="190" mass="21665">MDTVILDQQQGSIASVSADIIAKALLARLLACLSRLYMCLESLRDEASAAIEHQEQPNTFYPCLPMLSIDYYRVSNLAVLILNGRAHRGQGFLSGAGLKTNPLTGGVKSCKYKLKYYLPVLIFIIIVLVLFCFFFRHHDSQFTTILFLTQKYIGSKNRRLHINTSGRRMQIRICFCADLLRDRRNYPPQD</sequence>
<protein>
    <submittedName>
        <fullName evidence="2">Uncharacterized protein</fullName>
    </submittedName>
</protein>
<accession>A0A3N4M3U3</accession>
<keyword evidence="1" id="KW-1133">Transmembrane helix</keyword>
<gene>
    <name evidence="2" type="ORF">L211DRAFT_36148</name>
</gene>